<organism evidence="11 12">
    <name type="scientific">Paspalum notatum var. saurae</name>
    <dbReference type="NCBI Taxonomy" id="547442"/>
    <lineage>
        <taxon>Eukaryota</taxon>
        <taxon>Viridiplantae</taxon>
        <taxon>Streptophyta</taxon>
        <taxon>Embryophyta</taxon>
        <taxon>Tracheophyta</taxon>
        <taxon>Spermatophyta</taxon>
        <taxon>Magnoliopsida</taxon>
        <taxon>Liliopsida</taxon>
        <taxon>Poales</taxon>
        <taxon>Poaceae</taxon>
        <taxon>PACMAD clade</taxon>
        <taxon>Panicoideae</taxon>
        <taxon>Andropogonodae</taxon>
        <taxon>Paspaleae</taxon>
        <taxon>Paspalinae</taxon>
        <taxon>Paspalum</taxon>
    </lineage>
</organism>
<dbReference type="AlphaFoldDB" id="A0AAQ3T2R1"/>
<dbReference type="GO" id="GO:0070860">
    <property type="term" value="C:RNA polymerase I core factor complex"/>
    <property type="evidence" value="ECO:0007669"/>
    <property type="project" value="InterPro"/>
</dbReference>
<dbReference type="InterPro" id="IPR033599">
    <property type="entry name" value="TAF1B/Rrn7"/>
</dbReference>
<evidence type="ECO:0000259" key="10">
    <source>
        <dbReference type="Pfam" id="PF20644"/>
    </source>
</evidence>
<keyword evidence="4" id="KW-0863">Zinc-finger</keyword>
<keyword evidence="6" id="KW-0805">Transcription regulation</keyword>
<evidence type="ECO:0000256" key="7">
    <source>
        <dbReference type="ARBA" id="ARBA00023125"/>
    </source>
</evidence>
<comment type="similarity">
    <text evidence="2">Belongs to the RRN7/TAF1B family.</text>
</comment>
<keyword evidence="12" id="KW-1185">Reference proteome</keyword>
<dbReference type="GO" id="GO:0001164">
    <property type="term" value="F:RNA polymerase I core promoter sequence-specific DNA binding"/>
    <property type="evidence" value="ECO:0007669"/>
    <property type="project" value="InterPro"/>
</dbReference>
<proteinExistence type="inferred from homology"/>
<evidence type="ECO:0000256" key="8">
    <source>
        <dbReference type="ARBA" id="ARBA00023163"/>
    </source>
</evidence>
<sequence length="811" mass="91272">MEYDPGGASPDPYNGGGGSIHLVCKECGTVDDYSADDAEDGFFTCRTCSAVHDTQATVADPHDFPATGNISIHRVTTQPTPKISMRTTMPYPRTPQAAPAPTASMFDDFTELSKPRDFALNVSVWGEPEDLAVRVRWRYVQGLQVILQRQLEVLVERHRVGVLVCGVAGTIWVRWVAASNVFDKMWVRQVVADHEAVGGEKRSIGDNKNPDEVKYECEDDIMVQQDRRKFEFSFLRSLRKMLPVYSTLAVCFLACHIAREAILPTDIYRWAMEGKIPYVAAFTEVDRLLGSSLQDCPLDARQLFRPVRVIGAWQLEAAAGSIAQRVGLRLPSVNFYAIAQCCLKNLSLPIDRILPHACRIYEWAMPAELWLSSNPTRVPTRVCVMAILIVAIRVLYNINGQGTWEKICEEGRKECGFDHDANSPTSRKLGASNGEEFGMRELLCAMATSYDKINVTHDYSSDLHLYLKYCKEVIFTGVTFSDEEKHLIEIFWDMYKAREDENPRDHVKSKHQGIEEMTVTNGAKKRYQDGTFVEASCFSASSGNDAMQTLKAEMEDHGFHYMPPRKPRKSDGYLRYRRRRLGGGFIYVAHADYYMLLRAFAKLAEVDVRIMHVSVLKLERRLASIEERIERSLNTLQNFPTGTKDELRSKLMDISKRAIGLRIEWQCLGFLVLVATGVVVNGKTGNVYKNAKWKTERGIAFPTCVSMTVNNTLSLLAACQAVLEENDPFRTEPFTTRHGAAGPDAGSTRGRRGVDWMCARDARAPIPPSIINPSQVTARLQNCEQRGTVRMLVHSVEQTKCLLCTTMHCKT</sequence>
<keyword evidence="9" id="KW-0539">Nucleus</keyword>
<keyword evidence="7" id="KW-0238">DNA-binding</keyword>
<dbReference type="Pfam" id="PF20644">
    <property type="entry name" value="Rrn7_cyclin_N"/>
    <property type="match status" value="1"/>
</dbReference>
<keyword evidence="5" id="KW-0862">Zinc</keyword>
<evidence type="ECO:0000256" key="5">
    <source>
        <dbReference type="ARBA" id="ARBA00022833"/>
    </source>
</evidence>
<evidence type="ECO:0000313" key="11">
    <source>
        <dbReference type="EMBL" id="WVZ64924.1"/>
    </source>
</evidence>
<evidence type="ECO:0000256" key="9">
    <source>
        <dbReference type="ARBA" id="ARBA00023242"/>
    </source>
</evidence>
<dbReference type="EMBL" id="CP144747">
    <property type="protein sequence ID" value="WVZ64924.1"/>
    <property type="molecule type" value="Genomic_DNA"/>
</dbReference>
<evidence type="ECO:0000256" key="2">
    <source>
        <dbReference type="ARBA" id="ARBA00006899"/>
    </source>
</evidence>
<dbReference type="PANTHER" id="PTHR31576">
    <property type="entry name" value="TATA BOX-BINDING PROTEIN-ASSOCIATED FACTOR RNA POLYMERASE I SUBUNIT B"/>
    <property type="match status" value="1"/>
</dbReference>
<comment type="subcellular location">
    <subcellularLocation>
        <location evidence="1">Nucleus</location>
        <location evidence="1">Nucleolus</location>
    </subcellularLocation>
</comment>
<evidence type="ECO:0000256" key="4">
    <source>
        <dbReference type="ARBA" id="ARBA00022771"/>
    </source>
</evidence>
<keyword evidence="3" id="KW-0479">Metal-binding</keyword>
<dbReference type="InterPro" id="IPR048540">
    <property type="entry name" value="Rrn7_cyclin_N"/>
</dbReference>
<evidence type="ECO:0000256" key="6">
    <source>
        <dbReference type="ARBA" id="ARBA00023015"/>
    </source>
</evidence>
<evidence type="ECO:0000256" key="3">
    <source>
        <dbReference type="ARBA" id="ARBA00022723"/>
    </source>
</evidence>
<reference evidence="11 12" key="1">
    <citation type="submission" date="2024-02" db="EMBL/GenBank/DDBJ databases">
        <title>High-quality chromosome-scale genome assembly of Pensacola bahiagrass (Paspalum notatum Flugge var. saurae).</title>
        <authorList>
            <person name="Vega J.M."/>
            <person name="Podio M."/>
            <person name="Orjuela J."/>
            <person name="Siena L.A."/>
            <person name="Pessino S.C."/>
            <person name="Combes M.C."/>
            <person name="Mariac C."/>
            <person name="Albertini E."/>
            <person name="Pupilli F."/>
            <person name="Ortiz J.P.A."/>
            <person name="Leblanc O."/>
        </authorList>
    </citation>
    <scope>NUCLEOTIDE SEQUENCE [LARGE SCALE GENOMIC DNA]</scope>
    <source>
        <strain evidence="11">R1</strain>
        <tissue evidence="11">Leaf</tissue>
    </source>
</reference>
<gene>
    <name evidence="11" type="ORF">U9M48_014369</name>
</gene>
<protein>
    <recommendedName>
        <fullName evidence="10">Rrn7/TAF1B N-terminal cyclin domain-containing protein</fullName>
    </recommendedName>
</protein>
<dbReference type="GO" id="GO:0042790">
    <property type="term" value="P:nucleolar large rRNA transcription by RNA polymerase I"/>
    <property type="evidence" value="ECO:0007669"/>
    <property type="project" value="TreeGrafter"/>
</dbReference>
<keyword evidence="8" id="KW-0804">Transcription</keyword>
<evidence type="ECO:0000256" key="1">
    <source>
        <dbReference type="ARBA" id="ARBA00004604"/>
    </source>
</evidence>
<accession>A0AAQ3T2R1</accession>
<dbReference type="PANTHER" id="PTHR31576:SF2">
    <property type="entry name" value="TATA BOX-BINDING PROTEIN-ASSOCIATED FACTOR RNA POLYMERASE I SUBUNIT B"/>
    <property type="match status" value="1"/>
</dbReference>
<evidence type="ECO:0000313" key="12">
    <source>
        <dbReference type="Proteomes" id="UP001341281"/>
    </source>
</evidence>
<dbReference type="Proteomes" id="UP001341281">
    <property type="component" value="Chromosome 03"/>
</dbReference>
<name>A0AAQ3T2R1_PASNO</name>
<dbReference type="GO" id="GO:0008270">
    <property type="term" value="F:zinc ion binding"/>
    <property type="evidence" value="ECO:0007669"/>
    <property type="project" value="UniProtKB-KW"/>
</dbReference>
<feature type="domain" description="Rrn7/TAF1B N-terminal cyclin" evidence="10">
    <location>
        <begin position="143"/>
        <end position="283"/>
    </location>
</feature>